<organism evidence="1 2">
    <name type="scientific">Acaulospora morrowiae</name>
    <dbReference type="NCBI Taxonomy" id="94023"/>
    <lineage>
        <taxon>Eukaryota</taxon>
        <taxon>Fungi</taxon>
        <taxon>Fungi incertae sedis</taxon>
        <taxon>Mucoromycota</taxon>
        <taxon>Glomeromycotina</taxon>
        <taxon>Glomeromycetes</taxon>
        <taxon>Diversisporales</taxon>
        <taxon>Acaulosporaceae</taxon>
        <taxon>Acaulospora</taxon>
    </lineage>
</organism>
<proteinExistence type="predicted"/>
<gene>
    <name evidence="1" type="ORF">AMORRO_LOCUS8247</name>
</gene>
<dbReference type="Gene3D" id="2.60.40.640">
    <property type="match status" value="1"/>
</dbReference>
<protein>
    <submittedName>
        <fullName evidence="1">5711_t:CDS:1</fullName>
    </submittedName>
</protein>
<comment type="caution">
    <text evidence="1">The sequence shown here is derived from an EMBL/GenBank/DDBJ whole genome shotgun (WGS) entry which is preliminary data.</text>
</comment>
<dbReference type="AlphaFoldDB" id="A0A9N9GHX9"/>
<dbReference type="PANTHER" id="PTHR36419">
    <property type="entry name" value="ARRESTIN FAMILY PROTEIN 1"/>
    <property type="match status" value="1"/>
</dbReference>
<dbReference type="InterPro" id="IPR014752">
    <property type="entry name" value="Arrestin-like_C"/>
</dbReference>
<evidence type="ECO:0000313" key="1">
    <source>
        <dbReference type="EMBL" id="CAG8611679.1"/>
    </source>
</evidence>
<accession>A0A9N9GHX9</accession>
<name>A0A9N9GHX9_9GLOM</name>
<evidence type="ECO:0000313" key="2">
    <source>
        <dbReference type="Proteomes" id="UP000789342"/>
    </source>
</evidence>
<dbReference type="GO" id="GO:0000917">
    <property type="term" value="P:division septum assembly"/>
    <property type="evidence" value="ECO:0007669"/>
    <property type="project" value="TreeGrafter"/>
</dbReference>
<reference evidence="1" key="1">
    <citation type="submission" date="2021-06" db="EMBL/GenBank/DDBJ databases">
        <authorList>
            <person name="Kallberg Y."/>
            <person name="Tangrot J."/>
            <person name="Rosling A."/>
        </authorList>
    </citation>
    <scope>NUCLEOTIDE SEQUENCE</scope>
    <source>
        <strain evidence="1">CL551</strain>
    </source>
</reference>
<dbReference type="OrthoDB" id="2371641at2759"/>
<dbReference type="PANTHER" id="PTHR36419:SF1">
    <property type="entry name" value="RHO1 GEF LOCALIZING PROTEIN 1"/>
    <property type="match status" value="1"/>
</dbReference>
<sequence>MELIHPREYYTNYSKKIYFTYLPRQTQFQQGLLGLQPSKIAGVFHLRYSQDRPLKAKRIVLYFKGKTFVRFDEGNEQHKLKQQFLNMSKTIWTSQSEGNFEDITSLDIPFEFDIPNTSPSTVISMEKTGIGLITYTLQAKIFRVSHLLLLQHVKAVKCRLDINRWATLPSPDYYPAPFSYGLPKFQCQLLLDQSVFGIGNVIPLPIKFILFDMRVCVKKITVRIKEYHLLKLTLELDNPKSKIIKVSLFETIVGGDKVLPVIGSNNEFMVTIKCDLRESFRKIQCDCETPLIDIWHMLKIKVNMENAGVGHLYMEKEMKIYNILQNDLLVGASDD</sequence>
<dbReference type="EMBL" id="CAJVPV010006873">
    <property type="protein sequence ID" value="CAG8611679.1"/>
    <property type="molecule type" value="Genomic_DNA"/>
</dbReference>
<dbReference type="InterPro" id="IPR053060">
    <property type="entry name" value="Cytokinesis_Signaling_Reg"/>
</dbReference>
<keyword evidence="2" id="KW-1185">Reference proteome</keyword>
<dbReference type="Proteomes" id="UP000789342">
    <property type="component" value="Unassembled WGS sequence"/>
</dbReference>
<dbReference type="GO" id="GO:0000935">
    <property type="term" value="C:division septum"/>
    <property type="evidence" value="ECO:0007669"/>
    <property type="project" value="TreeGrafter"/>
</dbReference>